<dbReference type="RefSeq" id="WP_080822760.1">
    <property type="nucleotide sequence ID" value="NZ_LT009718.1"/>
</dbReference>
<dbReference type="EMBL" id="FBVY01000004">
    <property type="protein sequence ID" value="CUW87515.1"/>
    <property type="molecule type" value="Genomic_DNA"/>
</dbReference>
<sequence>MSADLTPEDRAQLDILIGRPSEAFQSRLTTMWKMQSQIWEKWCRAYQDEIYRLGYVFEICSVDDGHFEIVGFRKREEAE</sequence>
<evidence type="ECO:0000313" key="1">
    <source>
        <dbReference type="EMBL" id="CUW87515.1"/>
    </source>
</evidence>
<reference evidence="1 2" key="1">
    <citation type="submission" date="2016-01" db="EMBL/GenBank/DDBJ databases">
        <authorList>
            <person name="Regsiter A."/>
            <person name="william w."/>
        </authorList>
    </citation>
    <scope>NUCLEOTIDE SEQUENCE [LARGE SCALE GENOMIC DNA]</scope>
    <source>
        <strain evidence="1 2">CFBP 5494</strain>
    </source>
</reference>
<name>A0A9W5AZE2_9HYPH</name>
<proteinExistence type="predicted"/>
<organism evidence="1 2">
    <name type="scientific">Agrobacterium genomosp. 2 str. CFBP 5494</name>
    <dbReference type="NCBI Taxonomy" id="1183436"/>
    <lineage>
        <taxon>Bacteria</taxon>
        <taxon>Pseudomonadati</taxon>
        <taxon>Pseudomonadota</taxon>
        <taxon>Alphaproteobacteria</taxon>
        <taxon>Hyphomicrobiales</taxon>
        <taxon>Rhizobiaceae</taxon>
        <taxon>Rhizobium/Agrobacterium group</taxon>
        <taxon>Agrobacterium</taxon>
        <taxon>Agrobacterium tumefaciens complex</taxon>
    </lineage>
</organism>
<gene>
    <name evidence="1" type="ORF">AGR2A_Cc120079</name>
</gene>
<accession>A0A9W5AZE2</accession>
<keyword evidence="2" id="KW-1185">Reference proteome</keyword>
<dbReference type="AlphaFoldDB" id="A0A9W5AZE2"/>
<evidence type="ECO:0000313" key="2">
    <source>
        <dbReference type="Proteomes" id="UP000191933"/>
    </source>
</evidence>
<dbReference type="Proteomes" id="UP000191933">
    <property type="component" value="Unassembled WGS sequence"/>
</dbReference>
<protein>
    <submittedName>
        <fullName evidence="1">Uncharacterized protein</fullName>
    </submittedName>
</protein>
<comment type="caution">
    <text evidence="1">The sequence shown here is derived from an EMBL/GenBank/DDBJ whole genome shotgun (WGS) entry which is preliminary data.</text>
</comment>